<dbReference type="Pfam" id="PF00583">
    <property type="entry name" value="Acetyltransf_1"/>
    <property type="match status" value="1"/>
</dbReference>
<feature type="domain" description="N-acetyltransferase" evidence="1">
    <location>
        <begin position="8"/>
        <end position="153"/>
    </location>
</feature>
<dbReference type="InterPro" id="IPR000182">
    <property type="entry name" value="GNAT_dom"/>
</dbReference>
<sequence>MLGGMYDVGVRQAVPADYDRIVTVVDDWWGRPMTAGLSRLFLDHFFRSSLVAEVNDRLVGFLVGFLSPSQPTVAYIHYVAVDPDFRAKGLARELYTRFFDLARADARTVVQAITSPQNHRSIAFHTSMGFTVSAPYENHDGPGTTRVRFDRTL</sequence>
<dbReference type="AlphaFoldDB" id="A0A5M3XWP1"/>
<dbReference type="GO" id="GO:0016747">
    <property type="term" value="F:acyltransferase activity, transferring groups other than amino-acyl groups"/>
    <property type="evidence" value="ECO:0007669"/>
    <property type="project" value="InterPro"/>
</dbReference>
<dbReference type="PANTHER" id="PTHR43072:SF36">
    <property type="entry name" value="RIBOSOMAL-PROTEIN-ALANINE ACETYLTRANSFERASE"/>
    <property type="match status" value="1"/>
</dbReference>
<keyword evidence="3" id="KW-1185">Reference proteome</keyword>
<evidence type="ECO:0000313" key="2">
    <source>
        <dbReference type="EMBL" id="GES25585.1"/>
    </source>
</evidence>
<gene>
    <name evidence="2" type="ORF">Aple_084840</name>
</gene>
<dbReference type="InterPro" id="IPR017255">
    <property type="entry name" value="AcTrfase_GNAT_prd"/>
</dbReference>
<comment type="caution">
    <text evidence="2">The sequence shown here is derived from an EMBL/GenBank/DDBJ whole genome shotgun (WGS) entry which is preliminary data.</text>
</comment>
<dbReference type="EMBL" id="BLAF01000069">
    <property type="protein sequence ID" value="GES25585.1"/>
    <property type="molecule type" value="Genomic_DNA"/>
</dbReference>
<dbReference type="InterPro" id="IPR016181">
    <property type="entry name" value="Acyl_CoA_acyltransferase"/>
</dbReference>
<dbReference type="CDD" id="cd04301">
    <property type="entry name" value="NAT_SF"/>
    <property type="match status" value="1"/>
</dbReference>
<dbReference type="PROSITE" id="PS51186">
    <property type="entry name" value="GNAT"/>
    <property type="match status" value="1"/>
</dbReference>
<organism evidence="2 3">
    <name type="scientific">Acrocarpospora pleiomorpha</name>
    <dbReference type="NCBI Taxonomy" id="90975"/>
    <lineage>
        <taxon>Bacteria</taxon>
        <taxon>Bacillati</taxon>
        <taxon>Actinomycetota</taxon>
        <taxon>Actinomycetes</taxon>
        <taxon>Streptosporangiales</taxon>
        <taxon>Streptosporangiaceae</taxon>
        <taxon>Acrocarpospora</taxon>
    </lineage>
</organism>
<proteinExistence type="predicted"/>
<dbReference type="PIRSF" id="PIRSF037663">
    <property type="entry name" value="Acetyltransf_GNAT_prd"/>
    <property type="match status" value="1"/>
</dbReference>
<dbReference type="Proteomes" id="UP000377595">
    <property type="component" value="Unassembled WGS sequence"/>
</dbReference>
<dbReference type="Gene3D" id="3.40.630.30">
    <property type="match status" value="1"/>
</dbReference>
<evidence type="ECO:0000259" key="1">
    <source>
        <dbReference type="PROSITE" id="PS51186"/>
    </source>
</evidence>
<dbReference type="SUPFAM" id="SSF55729">
    <property type="entry name" value="Acyl-CoA N-acyltransferases (Nat)"/>
    <property type="match status" value="1"/>
</dbReference>
<accession>A0A5M3XWP1</accession>
<evidence type="ECO:0000313" key="3">
    <source>
        <dbReference type="Proteomes" id="UP000377595"/>
    </source>
</evidence>
<keyword evidence="2" id="KW-0808">Transferase</keyword>
<name>A0A5M3XWP1_9ACTN</name>
<reference evidence="2 3" key="1">
    <citation type="submission" date="2019-10" db="EMBL/GenBank/DDBJ databases">
        <title>Whole genome shotgun sequence of Acrocarpospora pleiomorpha NBRC 16267.</title>
        <authorList>
            <person name="Ichikawa N."/>
            <person name="Kimura A."/>
            <person name="Kitahashi Y."/>
            <person name="Komaki H."/>
            <person name="Oguchi A."/>
        </authorList>
    </citation>
    <scope>NUCLEOTIDE SEQUENCE [LARGE SCALE GENOMIC DNA]</scope>
    <source>
        <strain evidence="2 3">NBRC 16267</strain>
    </source>
</reference>
<dbReference type="PANTHER" id="PTHR43072">
    <property type="entry name" value="N-ACETYLTRANSFERASE"/>
    <property type="match status" value="1"/>
</dbReference>
<protein>
    <submittedName>
        <fullName evidence="2">N-acetyltransferase</fullName>
    </submittedName>
</protein>